<dbReference type="Pfam" id="PF22936">
    <property type="entry name" value="Pol_BBD"/>
    <property type="match status" value="1"/>
</dbReference>
<evidence type="ECO:0000313" key="5">
    <source>
        <dbReference type="EMBL" id="KAL0320003.1"/>
    </source>
</evidence>
<dbReference type="PROSITE" id="PS50158">
    <property type="entry name" value="ZF_CCHC"/>
    <property type="match status" value="1"/>
</dbReference>
<dbReference type="SMART" id="SM00343">
    <property type="entry name" value="ZnF_C2HC"/>
    <property type="match status" value="1"/>
</dbReference>
<dbReference type="InterPro" id="IPR057670">
    <property type="entry name" value="SH3_retrovirus"/>
</dbReference>
<dbReference type="InterPro" id="IPR001878">
    <property type="entry name" value="Znf_CCHC"/>
</dbReference>
<dbReference type="AlphaFoldDB" id="A0AAW2LNX3"/>
<accession>A0AAW2LNX3</accession>
<dbReference type="GO" id="GO:0008233">
    <property type="term" value="F:peptidase activity"/>
    <property type="evidence" value="ECO:0007669"/>
    <property type="project" value="UniProtKB-KW"/>
</dbReference>
<sequence>MVRGRNKNRNSEYKFRRHSKNRSRSRGRSISRPKYRNDKNKDEKQKDDKNRDDRRCYNCGGRGHFIKDCKKPKKKNQNESANAVVENNDEVYMICDVNAMNSSVNMNEWLVDSGCTFHMTPFKEILTNYKSGKFGSVSMANEKLCDVQGYGDVCLNFENGFKITLKNVHYVPDLCHNLMSCAALEEDGLEGKHHKVQFPSSSSQKPSSSSCILDYVHADVWGPANVPTHGGNSSGLSKSFWGDALMTAAYLINRSPSVPLSGKVPECVWTRSDVDLSALRIFGCSAFALQNGDKLDPRAQKCVFIGYPNGVKGYRLWVRSQPGLKIITSRDVTFNEQEMPCLSDTSKKEIDFNIENTFNKIDLNPRITNKGKR</sequence>
<dbReference type="EMBL" id="JACGWJ010000024">
    <property type="protein sequence ID" value="KAL0320003.1"/>
    <property type="molecule type" value="Genomic_DNA"/>
</dbReference>
<evidence type="ECO:0000256" key="1">
    <source>
        <dbReference type="ARBA" id="ARBA00022670"/>
    </source>
</evidence>
<evidence type="ECO:0000256" key="2">
    <source>
        <dbReference type="PROSITE-ProRule" id="PRU00047"/>
    </source>
</evidence>
<dbReference type="InterPro" id="IPR039537">
    <property type="entry name" value="Retrotran_Ty1/copia-like"/>
</dbReference>
<dbReference type="PANTHER" id="PTHR42648">
    <property type="entry name" value="TRANSPOSASE, PUTATIVE-RELATED"/>
    <property type="match status" value="1"/>
</dbReference>
<evidence type="ECO:0000259" key="4">
    <source>
        <dbReference type="PROSITE" id="PS50158"/>
    </source>
</evidence>
<dbReference type="InterPro" id="IPR054722">
    <property type="entry name" value="PolX-like_BBD"/>
</dbReference>
<gene>
    <name evidence="5" type="ORF">Sradi_5261800</name>
</gene>
<dbReference type="Pfam" id="PF25597">
    <property type="entry name" value="SH3_retrovirus"/>
    <property type="match status" value="1"/>
</dbReference>
<comment type="caution">
    <text evidence="5">The sequence shown here is derived from an EMBL/GenBank/DDBJ whole genome shotgun (WGS) entry which is preliminary data.</text>
</comment>
<feature type="region of interest" description="Disordered" evidence="3">
    <location>
        <begin position="1"/>
        <end position="53"/>
    </location>
</feature>
<keyword evidence="1" id="KW-0645">Protease</keyword>
<evidence type="ECO:0000256" key="3">
    <source>
        <dbReference type="SAM" id="MobiDB-lite"/>
    </source>
</evidence>
<dbReference type="SUPFAM" id="SSF57756">
    <property type="entry name" value="Retrovirus zinc finger-like domains"/>
    <property type="match status" value="1"/>
</dbReference>
<reference evidence="5" key="1">
    <citation type="submission" date="2020-06" db="EMBL/GenBank/DDBJ databases">
        <authorList>
            <person name="Li T."/>
            <person name="Hu X."/>
            <person name="Zhang T."/>
            <person name="Song X."/>
            <person name="Zhang H."/>
            <person name="Dai N."/>
            <person name="Sheng W."/>
            <person name="Hou X."/>
            <person name="Wei L."/>
        </authorList>
    </citation>
    <scope>NUCLEOTIDE SEQUENCE</scope>
    <source>
        <strain evidence="5">G02</strain>
        <tissue evidence="5">Leaf</tissue>
    </source>
</reference>
<feature type="compositionally biased region" description="Basic residues" evidence="3">
    <location>
        <begin position="15"/>
        <end position="34"/>
    </location>
</feature>
<keyword evidence="2" id="KW-0862">Zinc</keyword>
<organism evidence="5">
    <name type="scientific">Sesamum radiatum</name>
    <name type="common">Black benniseed</name>
    <dbReference type="NCBI Taxonomy" id="300843"/>
    <lineage>
        <taxon>Eukaryota</taxon>
        <taxon>Viridiplantae</taxon>
        <taxon>Streptophyta</taxon>
        <taxon>Embryophyta</taxon>
        <taxon>Tracheophyta</taxon>
        <taxon>Spermatophyta</taxon>
        <taxon>Magnoliopsida</taxon>
        <taxon>eudicotyledons</taxon>
        <taxon>Gunneridae</taxon>
        <taxon>Pentapetalae</taxon>
        <taxon>asterids</taxon>
        <taxon>lamiids</taxon>
        <taxon>Lamiales</taxon>
        <taxon>Pedaliaceae</taxon>
        <taxon>Sesamum</taxon>
    </lineage>
</organism>
<dbReference type="Gene3D" id="4.10.60.10">
    <property type="entry name" value="Zinc finger, CCHC-type"/>
    <property type="match status" value="1"/>
</dbReference>
<keyword evidence="1" id="KW-0378">Hydrolase</keyword>
<reference evidence="5" key="2">
    <citation type="journal article" date="2024" name="Plant">
        <title>Genomic evolution and insights into agronomic trait innovations of Sesamum species.</title>
        <authorList>
            <person name="Miao H."/>
            <person name="Wang L."/>
            <person name="Qu L."/>
            <person name="Liu H."/>
            <person name="Sun Y."/>
            <person name="Le M."/>
            <person name="Wang Q."/>
            <person name="Wei S."/>
            <person name="Zheng Y."/>
            <person name="Lin W."/>
            <person name="Duan Y."/>
            <person name="Cao H."/>
            <person name="Xiong S."/>
            <person name="Wang X."/>
            <person name="Wei L."/>
            <person name="Li C."/>
            <person name="Ma Q."/>
            <person name="Ju M."/>
            <person name="Zhao R."/>
            <person name="Li G."/>
            <person name="Mu C."/>
            <person name="Tian Q."/>
            <person name="Mei H."/>
            <person name="Zhang T."/>
            <person name="Gao T."/>
            <person name="Zhang H."/>
        </authorList>
    </citation>
    <scope>NUCLEOTIDE SEQUENCE</scope>
    <source>
        <strain evidence="5">G02</strain>
    </source>
</reference>
<dbReference type="GO" id="GO:0003676">
    <property type="term" value="F:nucleic acid binding"/>
    <property type="evidence" value="ECO:0007669"/>
    <property type="project" value="InterPro"/>
</dbReference>
<dbReference type="Pfam" id="PF00098">
    <property type="entry name" value="zf-CCHC"/>
    <property type="match status" value="1"/>
</dbReference>
<dbReference type="InterPro" id="IPR036875">
    <property type="entry name" value="Znf_CCHC_sf"/>
</dbReference>
<name>A0AAW2LNX3_SESRA</name>
<dbReference type="PANTHER" id="PTHR42648:SF28">
    <property type="entry name" value="TRANSPOSON-ENCODED PROTEIN WITH RIBONUCLEASE H-LIKE AND RETROVIRUS ZINC FINGER-LIKE DOMAINS"/>
    <property type="match status" value="1"/>
</dbReference>
<keyword evidence="2" id="KW-0479">Metal-binding</keyword>
<protein>
    <submittedName>
        <fullName evidence="5">Retrovirus-related Pol polyprotein from transposon TNT 1-94</fullName>
    </submittedName>
</protein>
<dbReference type="GO" id="GO:0006508">
    <property type="term" value="P:proteolysis"/>
    <property type="evidence" value="ECO:0007669"/>
    <property type="project" value="UniProtKB-KW"/>
</dbReference>
<proteinExistence type="predicted"/>
<feature type="compositionally biased region" description="Basic and acidic residues" evidence="3">
    <location>
        <begin position="35"/>
        <end position="53"/>
    </location>
</feature>
<dbReference type="GO" id="GO:0008270">
    <property type="term" value="F:zinc ion binding"/>
    <property type="evidence" value="ECO:0007669"/>
    <property type="project" value="UniProtKB-KW"/>
</dbReference>
<keyword evidence="2" id="KW-0863">Zinc-finger</keyword>
<feature type="domain" description="CCHC-type" evidence="4">
    <location>
        <begin position="54"/>
        <end position="71"/>
    </location>
</feature>